<gene>
    <name evidence="9" type="primary">LOC110194693</name>
</gene>
<evidence type="ECO:0000313" key="9">
    <source>
        <dbReference type="RefSeq" id="XP_020822845.1"/>
    </source>
</evidence>
<dbReference type="GO" id="GO:0004930">
    <property type="term" value="F:G protein-coupled receptor activity"/>
    <property type="evidence" value="ECO:0007669"/>
    <property type="project" value="InterPro"/>
</dbReference>
<dbReference type="GO" id="GO:0004984">
    <property type="term" value="F:olfactory receptor activity"/>
    <property type="evidence" value="ECO:0007669"/>
    <property type="project" value="TreeGrafter"/>
</dbReference>
<keyword evidence="2 5" id="KW-0812">Transmembrane</keyword>
<dbReference type="InterPro" id="IPR052921">
    <property type="entry name" value="GPCR1_Superfamily_Member"/>
</dbReference>
<evidence type="ECO:0000259" key="7">
    <source>
        <dbReference type="PROSITE" id="PS50262"/>
    </source>
</evidence>
<dbReference type="AlphaFoldDB" id="A0A6P5ILK3"/>
<dbReference type="Pfam" id="PF00001">
    <property type="entry name" value="7tm_1"/>
    <property type="match status" value="1"/>
</dbReference>
<evidence type="ECO:0000256" key="2">
    <source>
        <dbReference type="ARBA" id="ARBA00022692"/>
    </source>
</evidence>
<dbReference type="GeneID" id="110194693"/>
<reference evidence="9" key="1">
    <citation type="submission" date="2025-08" db="UniProtKB">
        <authorList>
            <consortium name="RefSeq"/>
        </authorList>
    </citation>
    <scope>IDENTIFICATION</scope>
    <source>
        <tissue evidence="9">Spleen</tissue>
    </source>
</reference>
<dbReference type="InParanoid" id="A0A6P5ILK3"/>
<feature type="transmembrane region" description="Helical" evidence="5">
    <location>
        <begin position="53"/>
        <end position="76"/>
    </location>
</feature>
<name>A0A6P5ILK3_PHACI</name>
<evidence type="ECO:0000256" key="5">
    <source>
        <dbReference type="SAM" id="Phobius"/>
    </source>
</evidence>
<feature type="chain" id="PRO_5027635634" evidence="6">
    <location>
        <begin position="20"/>
        <end position="350"/>
    </location>
</feature>
<dbReference type="InterPro" id="IPR000276">
    <property type="entry name" value="GPCR_Rhodpsn"/>
</dbReference>
<accession>A0A6P5ILK3</accession>
<feature type="domain" description="G-protein coupled receptors family 1 profile" evidence="7">
    <location>
        <begin position="67"/>
        <end position="321"/>
    </location>
</feature>
<evidence type="ECO:0000256" key="1">
    <source>
        <dbReference type="ARBA" id="ARBA00004370"/>
    </source>
</evidence>
<sequence length="350" mass="39760">MNITVCFSVFLLSTTVVFIREPDTNDTLPLNISSLPRLRDQAPFFQFAGMKFFFIPPLICLLVAAAVIPFILFAIFSSSRARQEPRYLILGSTMLYNLLYLFFYTLLTILNVSNLQLPKNACVLLLFLISQSYCGSLLTAVAMVLDTYIAILWPLRYASIVTLLRTKKLILSIWVFAGLLPAILFLILWATQEPTLCPVEMCSLPVILVMALLGDNAVKLCYVLSLISLFLCFFLITFCYFSLYVKTRQLGIWKGITSRASITFLMHHTVLFLNFCPLLAHVVETLLYSNHRISLETGLWLSLMICNILVVLPKALSPYLYGLRYREITKTLRLLCGRKHPNLRPPAMLS</sequence>
<comment type="subcellular location">
    <subcellularLocation>
        <location evidence="1">Membrane</location>
    </subcellularLocation>
</comment>
<feature type="transmembrane region" description="Helical" evidence="5">
    <location>
        <begin position="169"/>
        <end position="191"/>
    </location>
</feature>
<dbReference type="Proteomes" id="UP000515140">
    <property type="component" value="Unplaced"/>
</dbReference>
<dbReference type="InterPro" id="IPR017452">
    <property type="entry name" value="GPCR_Rhodpsn_7TM"/>
</dbReference>
<dbReference type="RefSeq" id="XP_020822845.1">
    <property type="nucleotide sequence ID" value="XM_020967186.1"/>
</dbReference>
<feature type="transmembrane region" description="Helical" evidence="5">
    <location>
        <begin position="124"/>
        <end position="149"/>
    </location>
</feature>
<dbReference type="PROSITE" id="PS50262">
    <property type="entry name" value="G_PROTEIN_RECEP_F1_2"/>
    <property type="match status" value="1"/>
</dbReference>
<dbReference type="PANTHER" id="PTHR26451:SF928">
    <property type="entry name" value="G-PROTEIN COUPLED RECEPTOR 148-RELATED"/>
    <property type="match status" value="1"/>
</dbReference>
<proteinExistence type="predicted"/>
<dbReference type="Gene3D" id="1.20.1070.10">
    <property type="entry name" value="Rhodopsin 7-helix transmembrane proteins"/>
    <property type="match status" value="1"/>
</dbReference>
<evidence type="ECO:0000256" key="4">
    <source>
        <dbReference type="ARBA" id="ARBA00023136"/>
    </source>
</evidence>
<dbReference type="PANTHER" id="PTHR26451">
    <property type="entry name" value="G_PROTEIN_RECEP_F1_2 DOMAIN-CONTAINING PROTEIN"/>
    <property type="match status" value="1"/>
</dbReference>
<keyword evidence="6" id="KW-0732">Signal</keyword>
<feature type="transmembrane region" description="Helical" evidence="5">
    <location>
        <begin position="264"/>
        <end position="287"/>
    </location>
</feature>
<protein>
    <submittedName>
        <fullName evidence="9">Probable G-protein coupled receptor 148</fullName>
    </submittedName>
</protein>
<organism evidence="8 9">
    <name type="scientific">Phascolarctos cinereus</name>
    <name type="common">Koala</name>
    <dbReference type="NCBI Taxonomy" id="38626"/>
    <lineage>
        <taxon>Eukaryota</taxon>
        <taxon>Metazoa</taxon>
        <taxon>Chordata</taxon>
        <taxon>Craniata</taxon>
        <taxon>Vertebrata</taxon>
        <taxon>Euteleostomi</taxon>
        <taxon>Mammalia</taxon>
        <taxon>Metatheria</taxon>
        <taxon>Diprotodontia</taxon>
        <taxon>Phascolarctidae</taxon>
        <taxon>Phascolarctos</taxon>
    </lineage>
</organism>
<keyword evidence="4 5" id="KW-0472">Membrane</keyword>
<dbReference type="GO" id="GO:0016020">
    <property type="term" value="C:membrane"/>
    <property type="evidence" value="ECO:0007669"/>
    <property type="project" value="UniProtKB-SubCell"/>
</dbReference>
<feature type="transmembrane region" description="Helical" evidence="5">
    <location>
        <begin position="88"/>
        <end position="112"/>
    </location>
</feature>
<feature type="transmembrane region" description="Helical" evidence="5">
    <location>
        <begin position="222"/>
        <end position="243"/>
    </location>
</feature>
<keyword evidence="9" id="KW-0675">Receptor</keyword>
<keyword evidence="3 5" id="KW-1133">Transmembrane helix</keyword>
<dbReference type="GO" id="GO:0005549">
    <property type="term" value="F:odorant binding"/>
    <property type="evidence" value="ECO:0007669"/>
    <property type="project" value="TreeGrafter"/>
</dbReference>
<evidence type="ECO:0000313" key="8">
    <source>
        <dbReference type="Proteomes" id="UP000515140"/>
    </source>
</evidence>
<feature type="transmembrane region" description="Helical" evidence="5">
    <location>
        <begin position="299"/>
        <end position="321"/>
    </location>
</feature>
<dbReference type="SUPFAM" id="SSF81321">
    <property type="entry name" value="Family A G protein-coupled receptor-like"/>
    <property type="match status" value="1"/>
</dbReference>
<feature type="signal peptide" evidence="6">
    <location>
        <begin position="1"/>
        <end position="19"/>
    </location>
</feature>
<dbReference type="KEGG" id="pcw:110194693"/>
<dbReference type="CDD" id="cd00637">
    <property type="entry name" value="7tm_classA_rhodopsin-like"/>
    <property type="match status" value="1"/>
</dbReference>
<evidence type="ECO:0000256" key="6">
    <source>
        <dbReference type="SAM" id="SignalP"/>
    </source>
</evidence>
<keyword evidence="8" id="KW-1185">Reference proteome</keyword>
<evidence type="ECO:0000256" key="3">
    <source>
        <dbReference type="ARBA" id="ARBA00022989"/>
    </source>
</evidence>